<keyword evidence="1" id="KW-0472">Membrane</keyword>
<feature type="transmembrane region" description="Helical" evidence="1">
    <location>
        <begin position="151"/>
        <end position="173"/>
    </location>
</feature>
<feature type="transmembrane region" description="Helical" evidence="1">
    <location>
        <begin position="84"/>
        <end position="105"/>
    </location>
</feature>
<dbReference type="InterPro" id="IPR045339">
    <property type="entry name" value="DUF6534"/>
</dbReference>
<evidence type="ECO:0000313" key="3">
    <source>
        <dbReference type="EMBL" id="KAJ4499840.1"/>
    </source>
</evidence>
<gene>
    <name evidence="3" type="ORF">C8R41DRAFT_610454</name>
</gene>
<keyword evidence="4" id="KW-1185">Reference proteome</keyword>
<feature type="transmembrane region" description="Helical" evidence="1">
    <location>
        <begin position="117"/>
        <end position="139"/>
    </location>
</feature>
<comment type="caution">
    <text evidence="3">The sequence shown here is derived from an EMBL/GenBank/DDBJ whole genome shotgun (WGS) entry which is preliminary data.</text>
</comment>
<organism evidence="3 4">
    <name type="scientific">Lentinula lateritia</name>
    <dbReference type="NCBI Taxonomy" id="40482"/>
    <lineage>
        <taxon>Eukaryota</taxon>
        <taxon>Fungi</taxon>
        <taxon>Dikarya</taxon>
        <taxon>Basidiomycota</taxon>
        <taxon>Agaricomycotina</taxon>
        <taxon>Agaricomycetes</taxon>
        <taxon>Agaricomycetidae</taxon>
        <taxon>Agaricales</taxon>
        <taxon>Marasmiineae</taxon>
        <taxon>Omphalotaceae</taxon>
        <taxon>Lentinula</taxon>
    </lineage>
</organism>
<sequence length="395" mass="43114">MGAVSGNWITHLLLKRTLTSSILTPYTMSWNLNGLTFAINVGEIYGGMMVGLLLAALLCGTASIQAAIFFCAKKTDPTSNKISVGLLWVLDVLQLCFVFNSTYFYVVDQVGVSSPPFIWSFQIQIFMQTLIMSSTKLLYTSRLWKLKHLVSKWVPIGLIVYLSIDFGLGAAFAYEVFTVDVLPELTAVAFKPIVVLSMCSTSVSDLLVGGTLLYALAKSHTDLSWTSSSGTMLVAYLVNTGIITGIFSVAVVIAFAIGVQHPLYIVSEIALPQFYINCCLSMMNASVYFQTDQASKVPPITHILPYFNGDDPTTSILLGQSPPNSSSRLNLKLTGMATSDMNVPTINEIGLPLFQEENKPEPIVHQMPVEVVIQRAHHAITSDLRRGRGTVVVHS</sequence>
<name>A0ABQ8VZ78_9AGAR</name>
<feature type="transmembrane region" description="Helical" evidence="1">
    <location>
        <begin position="269"/>
        <end position="289"/>
    </location>
</feature>
<evidence type="ECO:0000313" key="4">
    <source>
        <dbReference type="Proteomes" id="UP001150217"/>
    </source>
</evidence>
<dbReference type="PANTHER" id="PTHR40465:SF1">
    <property type="entry name" value="DUF6534 DOMAIN-CONTAINING PROTEIN"/>
    <property type="match status" value="1"/>
</dbReference>
<dbReference type="Pfam" id="PF20152">
    <property type="entry name" value="DUF6534"/>
    <property type="match status" value="1"/>
</dbReference>
<accession>A0ABQ8VZ78</accession>
<reference evidence="3" key="1">
    <citation type="submission" date="2022-08" db="EMBL/GenBank/DDBJ databases">
        <title>A Global Phylogenomic Analysis of the Shiitake Genus Lentinula.</title>
        <authorList>
            <consortium name="DOE Joint Genome Institute"/>
            <person name="Sierra-Patev S."/>
            <person name="Min B."/>
            <person name="Naranjo-Ortiz M."/>
            <person name="Looney B."/>
            <person name="Konkel Z."/>
            <person name="Slot J.C."/>
            <person name="Sakamoto Y."/>
            <person name="Steenwyk J.L."/>
            <person name="Rokas A."/>
            <person name="Carro J."/>
            <person name="Camarero S."/>
            <person name="Ferreira P."/>
            <person name="Molpeceres G."/>
            <person name="Ruiz-Duenas F.J."/>
            <person name="Serrano A."/>
            <person name="Henrissat B."/>
            <person name="Drula E."/>
            <person name="Hughes K.W."/>
            <person name="Mata J.L."/>
            <person name="Ishikawa N.K."/>
            <person name="Vargas-Isla R."/>
            <person name="Ushijima S."/>
            <person name="Smith C.A."/>
            <person name="Ahrendt S."/>
            <person name="Andreopoulos W."/>
            <person name="He G."/>
            <person name="Labutti K."/>
            <person name="Lipzen A."/>
            <person name="Ng V."/>
            <person name="Riley R."/>
            <person name="Sandor L."/>
            <person name="Barry K."/>
            <person name="Martinez A.T."/>
            <person name="Xiao Y."/>
            <person name="Gibbons J.G."/>
            <person name="Terashima K."/>
            <person name="Grigoriev I.V."/>
            <person name="Hibbett D.S."/>
        </authorList>
    </citation>
    <scope>NUCLEOTIDE SEQUENCE</scope>
    <source>
        <strain evidence="3">RHP3577 ss4</strain>
    </source>
</reference>
<keyword evidence="1" id="KW-1133">Transmembrane helix</keyword>
<feature type="transmembrane region" description="Helical" evidence="1">
    <location>
        <begin position="236"/>
        <end position="257"/>
    </location>
</feature>
<feature type="domain" description="DUF6534" evidence="2">
    <location>
        <begin position="202"/>
        <end position="285"/>
    </location>
</feature>
<feature type="transmembrane region" description="Helical" evidence="1">
    <location>
        <begin position="193"/>
        <end position="216"/>
    </location>
</feature>
<dbReference type="EMBL" id="JANVFT010000009">
    <property type="protein sequence ID" value="KAJ4499840.1"/>
    <property type="molecule type" value="Genomic_DNA"/>
</dbReference>
<dbReference type="Proteomes" id="UP001150217">
    <property type="component" value="Unassembled WGS sequence"/>
</dbReference>
<evidence type="ECO:0000259" key="2">
    <source>
        <dbReference type="Pfam" id="PF20152"/>
    </source>
</evidence>
<protein>
    <recommendedName>
        <fullName evidence="2">DUF6534 domain-containing protein</fullName>
    </recommendedName>
</protein>
<evidence type="ECO:0000256" key="1">
    <source>
        <dbReference type="SAM" id="Phobius"/>
    </source>
</evidence>
<keyword evidence="1" id="KW-0812">Transmembrane</keyword>
<proteinExistence type="predicted"/>
<feature type="transmembrane region" description="Helical" evidence="1">
    <location>
        <begin position="44"/>
        <end position="72"/>
    </location>
</feature>
<dbReference type="PANTHER" id="PTHR40465">
    <property type="entry name" value="CHROMOSOME 1, WHOLE GENOME SHOTGUN SEQUENCE"/>
    <property type="match status" value="1"/>
</dbReference>